<proteinExistence type="predicted"/>
<keyword evidence="3" id="KW-0378">Hydrolase</keyword>
<dbReference type="EMBL" id="MCOG01000049">
    <property type="protein sequence ID" value="ORY66872.1"/>
    <property type="molecule type" value="Genomic_DNA"/>
</dbReference>
<dbReference type="AlphaFoldDB" id="A0A1Y2E5R9"/>
<dbReference type="OrthoDB" id="2140155at2759"/>
<feature type="transmembrane region" description="Helical" evidence="5">
    <location>
        <begin position="567"/>
        <end position="589"/>
    </location>
</feature>
<gene>
    <name evidence="8" type="ORF">LY90DRAFT_700555</name>
</gene>
<dbReference type="InterPro" id="IPR002883">
    <property type="entry name" value="CBM10/Dockerin_dom"/>
</dbReference>
<feature type="compositionally biased region" description="Polar residues" evidence="4">
    <location>
        <begin position="795"/>
        <end position="813"/>
    </location>
</feature>
<dbReference type="GO" id="GO:0016787">
    <property type="term" value="F:hydrolase activity"/>
    <property type="evidence" value="ECO:0007669"/>
    <property type="project" value="UniProtKB-KW"/>
</dbReference>
<evidence type="ECO:0000259" key="7">
    <source>
        <dbReference type="PROSITE" id="PS51763"/>
    </source>
</evidence>
<feature type="compositionally biased region" description="Polar residues" evidence="4">
    <location>
        <begin position="845"/>
        <end position="854"/>
    </location>
</feature>
<feature type="chain" id="PRO_5013028225" description="CBM10 domain-containing protein" evidence="6">
    <location>
        <begin position="18"/>
        <end position="1136"/>
    </location>
</feature>
<name>A0A1Y2E5R9_9FUNG</name>
<dbReference type="PROSITE" id="PS51763">
    <property type="entry name" value="CBM10"/>
    <property type="match status" value="1"/>
</dbReference>
<reference evidence="8 9" key="1">
    <citation type="submission" date="2016-08" db="EMBL/GenBank/DDBJ databases">
        <title>A Parts List for Fungal Cellulosomes Revealed by Comparative Genomics.</title>
        <authorList>
            <consortium name="DOE Joint Genome Institute"/>
            <person name="Haitjema C.H."/>
            <person name="Gilmore S.P."/>
            <person name="Henske J.K."/>
            <person name="Solomon K.V."/>
            <person name="De Groot R."/>
            <person name="Kuo A."/>
            <person name="Mondo S.J."/>
            <person name="Salamov A.A."/>
            <person name="Labutti K."/>
            <person name="Zhao Z."/>
            <person name="Chiniquy J."/>
            <person name="Barry K."/>
            <person name="Brewer H.M."/>
            <person name="Purvine S.O."/>
            <person name="Wright A.T."/>
            <person name="Boxma B."/>
            <person name="Van Alen T."/>
            <person name="Hackstein J.H."/>
            <person name="Baker S.E."/>
            <person name="Grigoriev I.V."/>
            <person name="O'Malley M.A."/>
        </authorList>
    </citation>
    <scope>NUCLEOTIDE SEQUENCE [LARGE SCALE GENOMIC DNA]</scope>
    <source>
        <strain evidence="8 9">G1</strain>
    </source>
</reference>
<dbReference type="InterPro" id="IPR029052">
    <property type="entry name" value="Metallo-depent_PP-like"/>
</dbReference>
<keyword evidence="9" id="KW-1185">Reference proteome</keyword>
<evidence type="ECO:0000313" key="9">
    <source>
        <dbReference type="Proteomes" id="UP000193920"/>
    </source>
</evidence>
<dbReference type="InterPro" id="IPR004843">
    <property type="entry name" value="Calcineurin-like_PHP"/>
</dbReference>
<accession>A0A1Y2E5R9</accession>
<feature type="compositionally biased region" description="Low complexity" evidence="4">
    <location>
        <begin position="1061"/>
        <end position="1070"/>
    </location>
</feature>
<sequence length="1136" mass="128263">MRKIPILISIFISYVKADDCWSTEQGLPWGIENGKWCGIKKSVDINKIKDSEKCWASYIGDGFPCCNNNNIEIETIDMDGEWGLEGDIWCGIKNSETHWNDREKVNETKEQWNEFKNKWDKEYKMNFERLSVFVGEDESMLNFGWYSTTNNPAIIRFGTNKDMSDAKEFHGTNEFHRELKNIKYYSNKVTVNGVNRKSIYYYQRNLNGKWEEPIKFETHDPDNFSFLFMGDPQIGGSNSRHSSLDPTRPLTVDEGTRNDAFNWNMTITNSFKLTREPSVIMTAGDQTDSDCSDPTEENLYYQETQYSGFLLPELMKTIPSATAVGNHDSFTTNYRNHFNPPNTYTTPEYVMAKSFSGVIPGYSYFFKYNNVLVVVLETNYNNCNDFTTTINNAIKKYPNTDWRIAMFHHDLFGDGYYHSTEEYITKELRPCLSNLFTENKFDLVINGHDHVYTASQFITYTGANNNGVYSYEDIEKNKVYKNPKGTFYITANCSTGSKLYGFVDSNEEPDYVSYSNQTFTSTFGVLEFKKENGQPRLSITSYEVDTLNVTDGPYIFEKSNSGKSSSILKWVVIMIFVVIILILLLYFCFTRLRKEKPGISSSSFALGSKANLKNNIGFENPSTVSSLSRFNYANNNINISMPYDLHSSTSALTSPSHGLSVYPTSQNLSQNQSQGQSEIKIPITDEIQENSLRSNSNINKDNSLSNVTHTSNISSNQRKNFFDAGGNAELNKDLYLQTLKSLRNNQFVGYVNPLDPDAQQNKSPTFPRKASKSKSQSQSQSQSQSESIKSITTSPQLKSKSMESPTSSPQFKSKSMESPKFKPNTISIQSSSPPKKSNIFHPSKSFDTQPSKSYINRPFKSFDDQPSGIMASPIVKSPSIDQTNLSKSDIFSEPLNISLGMNDQDSNLIIDPIMPSGVILTKNDLDQKMGISSQIKIEEPNISLSENDFSLDNDIQNMSNIDGIQAIQDIDISLSSVGKGEEEDITTEVGNIVEPSFNFEVKKHQQRPSQTSSSGLISSPSLTGQLIYSPKLYSSPRATFGLKRMSPLYLNMATPKVNSGPSPTSTSPTTKIYRSPKQNYINITSTRKTSFTSDNSDNSDKVNRDNSLKKINLNHYNENEISKVKITKDNVDDILL</sequence>
<keyword evidence="2" id="KW-0677">Repeat</keyword>
<dbReference type="Gene3D" id="3.90.1220.10">
    <property type="entry name" value="Cellulose docking domain, dockering"/>
    <property type="match status" value="1"/>
</dbReference>
<comment type="caution">
    <text evidence="8">The sequence shown here is derived from an EMBL/GenBank/DDBJ whole genome shotgun (WGS) entry which is preliminary data.</text>
</comment>
<feature type="region of interest" description="Disordered" evidence="4">
    <location>
        <begin position="693"/>
        <end position="718"/>
    </location>
</feature>
<evidence type="ECO:0000256" key="4">
    <source>
        <dbReference type="SAM" id="MobiDB-lite"/>
    </source>
</evidence>
<feature type="compositionally biased region" description="Low complexity" evidence="4">
    <location>
        <begin position="826"/>
        <end position="837"/>
    </location>
</feature>
<organism evidence="8 9">
    <name type="scientific">Neocallimastix californiae</name>
    <dbReference type="NCBI Taxonomy" id="1754190"/>
    <lineage>
        <taxon>Eukaryota</taxon>
        <taxon>Fungi</taxon>
        <taxon>Fungi incertae sedis</taxon>
        <taxon>Chytridiomycota</taxon>
        <taxon>Chytridiomycota incertae sedis</taxon>
        <taxon>Neocallimastigomycetes</taxon>
        <taxon>Neocallimastigales</taxon>
        <taxon>Neocallimastigaceae</taxon>
        <taxon>Neocallimastix</taxon>
    </lineage>
</organism>
<keyword evidence="5" id="KW-1133">Transmembrane helix</keyword>
<keyword evidence="5" id="KW-0472">Membrane</keyword>
<feature type="signal peptide" evidence="6">
    <location>
        <begin position="1"/>
        <end position="17"/>
    </location>
</feature>
<feature type="compositionally biased region" description="Low complexity" evidence="4">
    <location>
        <begin position="773"/>
        <end position="794"/>
    </location>
</feature>
<evidence type="ECO:0000256" key="5">
    <source>
        <dbReference type="SAM" id="Phobius"/>
    </source>
</evidence>
<dbReference type="Pfam" id="PF00149">
    <property type="entry name" value="Metallophos"/>
    <property type="match status" value="1"/>
</dbReference>
<evidence type="ECO:0000313" key="8">
    <source>
        <dbReference type="EMBL" id="ORY66872.1"/>
    </source>
</evidence>
<feature type="region of interest" description="Disordered" evidence="4">
    <location>
        <begin position="1056"/>
        <end position="1075"/>
    </location>
</feature>
<keyword evidence="5" id="KW-0812">Transmembrane</keyword>
<protein>
    <recommendedName>
        <fullName evidence="7">CBM10 domain-containing protein</fullName>
    </recommendedName>
</protein>
<evidence type="ECO:0000256" key="6">
    <source>
        <dbReference type="SAM" id="SignalP"/>
    </source>
</evidence>
<dbReference type="Proteomes" id="UP000193920">
    <property type="component" value="Unassembled WGS sequence"/>
</dbReference>
<dbReference type="SUPFAM" id="SSF64571">
    <property type="entry name" value="Cellulose docking domain, dockering"/>
    <property type="match status" value="1"/>
</dbReference>
<feature type="domain" description="CBM10" evidence="7">
    <location>
        <begin position="53"/>
        <end position="93"/>
    </location>
</feature>
<evidence type="ECO:0000256" key="1">
    <source>
        <dbReference type="ARBA" id="ARBA00022729"/>
    </source>
</evidence>
<feature type="region of interest" description="Disordered" evidence="4">
    <location>
        <begin position="751"/>
        <end position="856"/>
    </location>
</feature>
<evidence type="ECO:0000256" key="3">
    <source>
        <dbReference type="ARBA" id="ARBA00022801"/>
    </source>
</evidence>
<evidence type="ECO:0000256" key="2">
    <source>
        <dbReference type="ARBA" id="ARBA00022737"/>
    </source>
</evidence>
<dbReference type="SUPFAM" id="SSF56300">
    <property type="entry name" value="Metallo-dependent phosphatases"/>
    <property type="match status" value="1"/>
</dbReference>
<keyword evidence="1 6" id="KW-0732">Signal</keyword>
<dbReference type="Gene3D" id="3.60.21.10">
    <property type="match status" value="1"/>
</dbReference>
<dbReference type="InterPro" id="IPR009034">
    <property type="entry name" value="Dockerin_dom_fun_sf"/>
</dbReference>